<evidence type="ECO:0000259" key="2">
    <source>
        <dbReference type="Pfam" id="PF02797"/>
    </source>
</evidence>
<feature type="domain" description="Chalcone/stilbene synthase C-terminal" evidence="2">
    <location>
        <begin position="7"/>
        <end position="82"/>
    </location>
</feature>
<dbReference type="PANTHER" id="PTHR11877:SF79">
    <property type="entry name" value="OS04G0304600 PROTEIN"/>
    <property type="match status" value="1"/>
</dbReference>
<evidence type="ECO:0000313" key="3">
    <source>
        <dbReference type="EMBL" id="KAF0898548.1"/>
    </source>
</evidence>
<name>A0A6G1CDI5_9ORYZ</name>
<protein>
    <recommendedName>
        <fullName evidence="2">Chalcone/stilbene synthase C-terminal domain-containing protein</fullName>
    </recommendedName>
</protein>
<evidence type="ECO:0000313" key="4">
    <source>
        <dbReference type="Proteomes" id="UP000479710"/>
    </source>
</evidence>
<keyword evidence="4" id="KW-1185">Reference proteome</keyword>
<comment type="caution">
    <text evidence="3">The sequence shown here is derived from an EMBL/GenBank/DDBJ whole genome shotgun (WGS) entry which is preliminary data.</text>
</comment>
<dbReference type="GO" id="GO:0016747">
    <property type="term" value="F:acyltransferase activity, transferring groups other than amino-acyl groups"/>
    <property type="evidence" value="ECO:0007669"/>
    <property type="project" value="InterPro"/>
</dbReference>
<evidence type="ECO:0000256" key="1">
    <source>
        <dbReference type="ARBA" id="ARBA00005531"/>
    </source>
</evidence>
<dbReference type="EMBL" id="SPHZ02000009">
    <property type="protein sequence ID" value="KAF0898548.1"/>
    <property type="molecule type" value="Genomic_DNA"/>
</dbReference>
<dbReference type="Gene3D" id="3.40.47.10">
    <property type="match status" value="1"/>
</dbReference>
<dbReference type="Proteomes" id="UP000479710">
    <property type="component" value="Unassembled WGS sequence"/>
</dbReference>
<gene>
    <name evidence="3" type="ORF">E2562_008135</name>
</gene>
<dbReference type="AlphaFoldDB" id="A0A6G1CDI5"/>
<dbReference type="InterPro" id="IPR012328">
    <property type="entry name" value="Chalcone/stilbene_synt_C"/>
</dbReference>
<dbReference type="PANTHER" id="PTHR11877">
    <property type="entry name" value="HYDROXYMETHYLGLUTARYL-COA SYNTHASE"/>
    <property type="match status" value="1"/>
</dbReference>
<dbReference type="OrthoDB" id="718474at2759"/>
<comment type="similarity">
    <text evidence="1">Belongs to the thiolase-like superfamily. Chalcone/stilbene synthases family.</text>
</comment>
<sequence>MGSDRCVMHAGGREILDKMQSKLGLGKEKLKASRAGMAQYGNTRSSCVVLVMEEMRRRSEERGLRTAGEGLGLGIPVGFGSGPGTVILFKTSRI</sequence>
<proteinExistence type="inferred from homology"/>
<dbReference type="Pfam" id="PF02797">
    <property type="entry name" value="Chal_sti_synt_C"/>
    <property type="match status" value="1"/>
</dbReference>
<dbReference type="InterPro" id="IPR016039">
    <property type="entry name" value="Thiolase-like"/>
</dbReference>
<dbReference type="GO" id="GO:0030639">
    <property type="term" value="P:polyketide biosynthetic process"/>
    <property type="evidence" value="ECO:0007669"/>
    <property type="project" value="TreeGrafter"/>
</dbReference>
<organism evidence="3 4">
    <name type="scientific">Oryza meyeriana var. granulata</name>
    <dbReference type="NCBI Taxonomy" id="110450"/>
    <lineage>
        <taxon>Eukaryota</taxon>
        <taxon>Viridiplantae</taxon>
        <taxon>Streptophyta</taxon>
        <taxon>Embryophyta</taxon>
        <taxon>Tracheophyta</taxon>
        <taxon>Spermatophyta</taxon>
        <taxon>Magnoliopsida</taxon>
        <taxon>Liliopsida</taxon>
        <taxon>Poales</taxon>
        <taxon>Poaceae</taxon>
        <taxon>BOP clade</taxon>
        <taxon>Oryzoideae</taxon>
        <taxon>Oryzeae</taxon>
        <taxon>Oryzinae</taxon>
        <taxon>Oryza</taxon>
        <taxon>Oryza meyeriana</taxon>
    </lineage>
</organism>
<dbReference type="SUPFAM" id="SSF53901">
    <property type="entry name" value="Thiolase-like"/>
    <property type="match status" value="1"/>
</dbReference>
<dbReference type="InterPro" id="IPR011141">
    <property type="entry name" value="Polyketide_synthase_type-III"/>
</dbReference>
<accession>A0A6G1CDI5</accession>
<reference evidence="3 4" key="1">
    <citation type="submission" date="2019-11" db="EMBL/GenBank/DDBJ databases">
        <title>Whole genome sequence of Oryza granulata.</title>
        <authorList>
            <person name="Li W."/>
        </authorList>
    </citation>
    <scope>NUCLEOTIDE SEQUENCE [LARGE SCALE GENOMIC DNA]</scope>
    <source>
        <strain evidence="4">cv. Menghai</strain>
        <tissue evidence="3">Leaf</tissue>
    </source>
</reference>